<feature type="transmembrane region" description="Helical" evidence="1">
    <location>
        <begin position="556"/>
        <end position="574"/>
    </location>
</feature>
<comment type="caution">
    <text evidence="2">The sequence shown here is derived from an EMBL/GenBank/DDBJ whole genome shotgun (WGS) entry which is preliminary data.</text>
</comment>
<proteinExistence type="predicted"/>
<dbReference type="Proteomes" id="UP000245391">
    <property type="component" value="Unassembled WGS sequence"/>
</dbReference>
<keyword evidence="1" id="KW-0812">Transmembrane</keyword>
<feature type="transmembrane region" description="Helical" evidence="1">
    <location>
        <begin position="389"/>
        <end position="412"/>
    </location>
</feature>
<protein>
    <submittedName>
        <fullName evidence="2">Uncharacterized protein</fullName>
    </submittedName>
</protein>
<sequence>MIKDFIIKEIVGSLPELSALGCLYEMLDHQGDIASKIRIMGRFITESSSLKQYQDVYAISSERESLTHQSSAFDEFLLSQIEILDPALGIHSKKQESLIAEFCGWEVGMIQLNFAEHVANEEALLYERALGKLYETILHAFLFGKHRLWLKRGERSKEPSQRIAIGVHRKLEYHTRFQSSCLYDGPTYSLYFTGKHELLFHLQMASQLAVIVARSRSSGDPLPKLINQKEFCHALVKDMDYPLNVREEFIEEISSGIDSLIEIYNVNEPISISLATVDPTVAETEADGVFKERVRSIRGLVFKTALLVIFLILILFMTKKMSVMGLDLFAMIIIERGSVLSMMWFFAQVSLFFLLIDYYRPFDRSDILCAGLLMLLPISVQIFQYPQLLYGQFGLLYPLIAFVFALSATIFLRSPESRPAIPGVQIKETENGAAAEVGSFKGPTGRGHENHGMWNWRKTGASDTFQFAGLIAFMLISIDGKDHETSMIAYVFSMLLSVPEQPVYSGLVCAIGLGIICGNVFQKLPLAINGIALLLLLVPIFDVYSKLGFSKIDKVGFWLPFLLSGLFFTMWLFFENLESNNRNPQNGKPRR</sequence>
<feature type="transmembrane region" description="Helical" evidence="1">
    <location>
        <begin position="367"/>
        <end position="383"/>
    </location>
</feature>
<feature type="transmembrane region" description="Helical" evidence="1">
    <location>
        <begin position="300"/>
        <end position="317"/>
    </location>
</feature>
<dbReference type="EMBL" id="QGNY01000003">
    <property type="protein sequence ID" value="PWS32214.1"/>
    <property type="molecule type" value="Genomic_DNA"/>
</dbReference>
<feature type="transmembrane region" description="Helical" evidence="1">
    <location>
        <begin position="503"/>
        <end position="521"/>
    </location>
</feature>
<evidence type="ECO:0000256" key="1">
    <source>
        <dbReference type="SAM" id="Phobius"/>
    </source>
</evidence>
<accession>A0A317EZD0</accession>
<feature type="transmembrane region" description="Helical" evidence="1">
    <location>
        <begin position="329"/>
        <end position="355"/>
    </location>
</feature>
<keyword evidence="1" id="KW-0472">Membrane</keyword>
<name>A0A317EZD0_9SPHI</name>
<keyword evidence="1" id="KW-1133">Transmembrane helix</keyword>
<feature type="transmembrane region" description="Helical" evidence="1">
    <location>
        <begin position="527"/>
        <end position="544"/>
    </location>
</feature>
<evidence type="ECO:0000313" key="3">
    <source>
        <dbReference type="Proteomes" id="UP000245391"/>
    </source>
</evidence>
<keyword evidence="3" id="KW-1185">Reference proteome</keyword>
<evidence type="ECO:0000313" key="2">
    <source>
        <dbReference type="EMBL" id="PWS32214.1"/>
    </source>
</evidence>
<dbReference type="AlphaFoldDB" id="A0A317EZD0"/>
<organism evidence="2 3">
    <name type="scientific">Pedobacter paludis</name>
    <dbReference type="NCBI Taxonomy" id="2203212"/>
    <lineage>
        <taxon>Bacteria</taxon>
        <taxon>Pseudomonadati</taxon>
        <taxon>Bacteroidota</taxon>
        <taxon>Sphingobacteriia</taxon>
        <taxon>Sphingobacteriales</taxon>
        <taxon>Sphingobacteriaceae</taxon>
        <taxon>Pedobacter</taxon>
    </lineage>
</organism>
<reference evidence="3" key="1">
    <citation type="submission" date="2018-05" db="EMBL/GenBank/DDBJ databases">
        <title>Pedobacter paludis sp. nov., isolated from wetland soil.</title>
        <authorList>
            <person name="Zhang Y."/>
        </authorList>
    </citation>
    <scope>NUCLEOTIDE SEQUENCE [LARGE SCALE GENOMIC DNA]</scope>
    <source>
        <strain evidence="3">R-8</strain>
    </source>
</reference>
<gene>
    <name evidence="2" type="ORF">DF947_10620</name>
</gene>